<keyword evidence="3" id="KW-1185">Reference proteome</keyword>
<dbReference type="Proteomes" id="UP001442468">
    <property type="component" value="Unassembled WGS sequence"/>
</dbReference>
<evidence type="ECO:0000256" key="1">
    <source>
        <dbReference type="SAM" id="MobiDB-lite"/>
    </source>
</evidence>
<evidence type="ECO:0000313" key="2">
    <source>
        <dbReference type="EMBL" id="MEQ6917604.1"/>
    </source>
</evidence>
<name>A0ABV1NIJ6_9GAMM</name>
<gene>
    <name evidence="2" type="ORF">ABE960_08735</name>
</gene>
<evidence type="ECO:0000313" key="3">
    <source>
        <dbReference type="Proteomes" id="UP001442468"/>
    </source>
</evidence>
<organism evidence="2 3">
    <name type="scientific">Halomonas aquatica</name>
    <dbReference type="NCBI Taxonomy" id="3151123"/>
    <lineage>
        <taxon>Bacteria</taxon>
        <taxon>Pseudomonadati</taxon>
        <taxon>Pseudomonadota</taxon>
        <taxon>Gammaproteobacteria</taxon>
        <taxon>Oceanospirillales</taxon>
        <taxon>Halomonadaceae</taxon>
        <taxon>Halomonas</taxon>
    </lineage>
</organism>
<reference evidence="2 3" key="1">
    <citation type="submission" date="2024-05" db="EMBL/GenBank/DDBJ databases">
        <title>Halomonas sp. SSM6 16S ribosomal RNA gene Genome sequencing and assembly.</title>
        <authorList>
            <person name="Yook S."/>
        </authorList>
    </citation>
    <scope>NUCLEOTIDE SEQUENCE [LARGE SCALE GENOMIC DNA]</scope>
    <source>
        <strain evidence="2 3">SSM6</strain>
    </source>
</reference>
<protein>
    <submittedName>
        <fullName evidence="2">Uncharacterized protein</fullName>
    </submittedName>
</protein>
<accession>A0ABV1NIJ6</accession>
<comment type="caution">
    <text evidence="2">The sequence shown here is derived from an EMBL/GenBank/DDBJ whole genome shotgun (WGS) entry which is preliminary data.</text>
</comment>
<dbReference type="EMBL" id="JBEGCJ010000003">
    <property type="protein sequence ID" value="MEQ6917604.1"/>
    <property type="molecule type" value="Genomic_DNA"/>
</dbReference>
<dbReference type="RefSeq" id="WP_349761859.1">
    <property type="nucleotide sequence ID" value="NZ_JBEGCJ010000003.1"/>
</dbReference>
<feature type="region of interest" description="Disordered" evidence="1">
    <location>
        <begin position="133"/>
        <end position="167"/>
    </location>
</feature>
<proteinExistence type="predicted"/>
<sequence length="167" mass="18370">MLKKLFGKQPVDVWVIKQVDDDLLHLCGQASLEGGGKRKAVLASLAQDQFQGAVHLAGSGLVLNARLFATLVPLDELTLTDDGHAHWRGRLWRVSQVPQRCWSFDGRLVAQKVSNVGGLGLVSAEDVSPIRERIDQDTPTPPGTVIFRPENELEAPPPINDPRKKRN</sequence>